<dbReference type="PANTHER" id="PTHR33885:SF3">
    <property type="entry name" value="PHAGE SHOCK PROTEIN C"/>
    <property type="match status" value="1"/>
</dbReference>
<dbReference type="InterPro" id="IPR052027">
    <property type="entry name" value="PspC"/>
</dbReference>
<dbReference type="GO" id="GO:0005886">
    <property type="term" value="C:plasma membrane"/>
    <property type="evidence" value="ECO:0007669"/>
    <property type="project" value="UniProtKB-SubCell"/>
</dbReference>
<dbReference type="InterPro" id="IPR007168">
    <property type="entry name" value="Phageshock_PspC_N"/>
</dbReference>
<reference evidence="8 9" key="1">
    <citation type="submission" date="2017-10" db="EMBL/GenBank/DDBJ databases">
        <title>Bacillus sp. nov., a halophilic bacterium isolated from a Keqin Lake.</title>
        <authorList>
            <person name="Wang H."/>
        </authorList>
    </citation>
    <scope>NUCLEOTIDE SEQUENCE [LARGE SCALE GENOMIC DNA]</scope>
    <source>
        <strain evidence="8 9">KQ-12</strain>
    </source>
</reference>
<feature type="transmembrane region" description="Helical" evidence="6">
    <location>
        <begin position="33"/>
        <end position="57"/>
    </location>
</feature>
<evidence type="ECO:0000256" key="2">
    <source>
        <dbReference type="ARBA" id="ARBA00022475"/>
    </source>
</evidence>
<dbReference type="Proteomes" id="UP000248214">
    <property type="component" value="Unassembled WGS sequence"/>
</dbReference>
<comment type="subcellular location">
    <subcellularLocation>
        <location evidence="1">Cell membrane</location>
        <topology evidence="1">Single-pass membrane protein</topology>
    </subcellularLocation>
</comment>
<comment type="caution">
    <text evidence="8">The sequence shown here is derived from an EMBL/GenBank/DDBJ whole genome shotgun (WGS) entry which is preliminary data.</text>
</comment>
<evidence type="ECO:0000256" key="6">
    <source>
        <dbReference type="SAM" id="Phobius"/>
    </source>
</evidence>
<evidence type="ECO:0000313" key="8">
    <source>
        <dbReference type="EMBL" id="PYZ91741.1"/>
    </source>
</evidence>
<dbReference type="Pfam" id="PF04024">
    <property type="entry name" value="PspC"/>
    <property type="match status" value="1"/>
</dbReference>
<dbReference type="EMBL" id="PDOD01000006">
    <property type="protein sequence ID" value="PYZ91741.1"/>
    <property type="molecule type" value="Genomic_DNA"/>
</dbReference>
<accession>A0A323T6N2</accession>
<keyword evidence="4 6" id="KW-1133">Transmembrane helix</keyword>
<dbReference type="AlphaFoldDB" id="A0A323T6N2"/>
<evidence type="ECO:0000259" key="7">
    <source>
        <dbReference type="Pfam" id="PF04024"/>
    </source>
</evidence>
<keyword evidence="9" id="KW-1185">Reference proteome</keyword>
<protein>
    <recommendedName>
        <fullName evidence="7">Phage shock protein PspC N-terminal domain-containing protein</fullName>
    </recommendedName>
</protein>
<dbReference type="RefSeq" id="WP_110612081.1">
    <property type="nucleotide sequence ID" value="NZ_PDOD01000006.1"/>
</dbReference>
<feature type="domain" description="Phage shock protein PspC N-terminal" evidence="7">
    <location>
        <begin position="3"/>
        <end position="59"/>
    </location>
</feature>
<gene>
    <name evidence="8" type="ORF">CR194_19155</name>
</gene>
<evidence type="ECO:0000256" key="5">
    <source>
        <dbReference type="ARBA" id="ARBA00023136"/>
    </source>
</evidence>
<sequence>MSPLYRSTHDRKLAGICGGLGKYFKMNSTDVRIATVFLMVPLSIVILLGYIIGIFVIPKDTSD</sequence>
<evidence type="ECO:0000256" key="4">
    <source>
        <dbReference type="ARBA" id="ARBA00022989"/>
    </source>
</evidence>
<keyword evidence="2" id="KW-1003">Cell membrane</keyword>
<evidence type="ECO:0000313" key="9">
    <source>
        <dbReference type="Proteomes" id="UP000248214"/>
    </source>
</evidence>
<evidence type="ECO:0000256" key="3">
    <source>
        <dbReference type="ARBA" id="ARBA00022692"/>
    </source>
</evidence>
<proteinExistence type="predicted"/>
<organism evidence="8 9">
    <name type="scientific">Salipaludibacillus keqinensis</name>
    <dbReference type="NCBI Taxonomy" id="2045207"/>
    <lineage>
        <taxon>Bacteria</taxon>
        <taxon>Bacillati</taxon>
        <taxon>Bacillota</taxon>
        <taxon>Bacilli</taxon>
        <taxon>Bacillales</taxon>
        <taxon>Bacillaceae</taxon>
    </lineage>
</organism>
<dbReference type="OrthoDB" id="9815286at2"/>
<evidence type="ECO:0000256" key="1">
    <source>
        <dbReference type="ARBA" id="ARBA00004162"/>
    </source>
</evidence>
<keyword evidence="5 6" id="KW-0472">Membrane</keyword>
<name>A0A323T6N2_9BACI</name>
<dbReference type="PANTHER" id="PTHR33885">
    <property type="entry name" value="PHAGE SHOCK PROTEIN C"/>
    <property type="match status" value="1"/>
</dbReference>
<keyword evidence="3 6" id="KW-0812">Transmembrane</keyword>